<evidence type="ECO:0000313" key="1">
    <source>
        <dbReference type="EMBL" id="KAH6941457.1"/>
    </source>
</evidence>
<organism evidence="1 2">
    <name type="scientific">Hyalomma asiaticum</name>
    <name type="common">Tick</name>
    <dbReference type="NCBI Taxonomy" id="266040"/>
    <lineage>
        <taxon>Eukaryota</taxon>
        <taxon>Metazoa</taxon>
        <taxon>Ecdysozoa</taxon>
        <taxon>Arthropoda</taxon>
        <taxon>Chelicerata</taxon>
        <taxon>Arachnida</taxon>
        <taxon>Acari</taxon>
        <taxon>Parasitiformes</taxon>
        <taxon>Ixodida</taxon>
        <taxon>Ixodoidea</taxon>
        <taxon>Ixodidae</taxon>
        <taxon>Hyalomminae</taxon>
        <taxon>Hyalomma</taxon>
    </lineage>
</organism>
<gene>
    <name evidence="1" type="ORF">HPB50_018215</name>
</gene>
<proteinExistence type="predicted"/>
<accession>A0ACB7T597</accession>
<protein>
    <submittedName>
        <fullName evidence="1">Uncharacterized protein</fullName>
    </submittedName>
</protein>
<dbReference type="EMBL" id="CM023491">
    <property type="protein sequence ID" value="KAH6941457.1"/>
    <property type="molecule type" value="Genomic_DNA"/>
</dbReference>
<keyword evidence="2" id="KW-1185">Reference proteome</keyword>
<comment type="caution">
    <text evidence="1">The sequence shown here is derived from an EMBL/GenBank/DDBJ whole genome shotgun (WGS) entry which is preliminary data.</text>
</comment>
<evidence type="ECO:0000313" key="2">
    <source>
        <dbReference type="Proteomes" id="UP000821845"/>
    </source>
</evidence>
<reference evidence="1" key="1">
    <citation type="submission" date="2020-05" db="EMBL/GenBank/DDBJ databases">
        <title>Large-scale comparative analyses of tick genomes elucidate their genetic diversity and vector capacities.</title>
        <authorList>
            <person name="Jia N."/>
            <person name="Wang J."/>
            <person name="Shi W."/>
            <person name="Du L."/>
            <person name="Sun Y."/>
            <person name="Zhan W."/>
            <person name="Jiang J."/>
            <person name="Wang Q."/>
            <person name="Zhang B."/>
            <person name="Ji P."/>
            <person name="Sakyi L.B."/>
            <person name="Cui X."/>
            <person name="Yuan T."/>
            <person name="Jiang B."/>
            <person name="Yang W."/>
            <person name="Lam T.T.-Y."/>
            <person name="Chang Q."/>
            <person name="Ding S."/>
            <person name="Wang X."/>
            <person name="Zhu J."/>
            <person name="Ruan X."/>
            <person name="Zhao L."/>
            <person name="Wei J."/>
            <person name="Que T."/>
            <person name="Du C."/>
            <person name="Cheng J."/>
            <person name="Dai P."/>
            <person name="Han X."/>
            <person name="Huang E."/>
            <person name="Gao Y."/>
            <person name="Liu J."/>
            <person name="Shao H."/>
            <person name="Ye R."/>
            <person name="Li L."/>
            <person name="Wei W."/>
            <person name="Wang X."/>
            <person name="Wang C."/>
            <person name="Yang T."/>
            <person name="Huo Q."/>
            <person name="Li W."/>
            <person name="Guo W."/>
            <person name="Chen H."/>
            <person name="Zhou L."/>
            <person name="Ni X."/>
            <person name="Tian J."/>
            <person name="Zhou Y."/>
            <person name="Sheng Y."/>
            <person name="Liu T."/>
            <person name="Pan Y."/>
            <person name="Xia L."/>
            <person name="Li J."/>
            <person name="Zhao F."/>
            <person name="Cao W."/>
        </authorList>
    </citation>
    <scope>NUCLEOTIDE SEQUENCE</scope>
    <source>
        <strain evidence="1">Hyas-2018</strain>
    </source>
</reference>
<dbReference type="Proteomes" id="UP000821845">
    <property type="component" value="Chromosome 11"/>
</dbReference>
<name>A0ACB7T597_HYAAI</name>
<sequence>MATKGPRVSMTQRDILIQFIEQHPYLARAMTSLSLRLSAARKKELWDEVAGVLNQRGPAVKTSECWRNHWLKLVHAACREAARSATERTSAGGGKVGGVDGRILDVCRRPAPWSRTPPNFLRIPTSHQRSPSHHHSRCQSPSRGRHHSLELRSCTIGN</sequence>